<dbReference type="Pfam" id="PF02826">
    <property type="entry name" value="2-Hacid_dh_C"/>
    <property type="match status" value="1"/>
</dbReference>
<comment type="caution">
    <text evidence="4">The sequence shown here is derived from an EMBL/GenBank/DDBJ whole genome shotgun (WGS) entry which is preliminary data.</text>
</comment>
<accession>A0A537JD90</accession>
<protein>
    <submittedName>
        <fullName evidence="4">D-2-hydroxyacid dehydrogenase</fullName>
    </submittedName>
</protein>
<dbReference type="InterPro" id="IPR036291">
    <property type="entry name" value="NAD(P)-bd_dom_sf"/>
</dbReference>
<dbReference type="PROSITE" id="PS00671">
    <property type="entry name" value="D_2_HYDROXYACID_DH_3"/>
    <property type="match status" value="1"/>
</dbReference>
<dbReference type="Gene3D" id="3.40.50.720">
    <property type="entry name" value="NAD(P)-binding Rossmann-like Domain"/>
    <property type="match status" value="2"/>
</dbReference>
<dbReference type="GO" id="GO:0016616">
    <property type="term" value="F:oxidoreductase activity, acting on the CH-OH group of donors, NAD or NADP as acceptor"/>
    <property type="evidence" value="ECO:0007669"/>
    <property type="project" value="UniProtKB-ARBA"/>
</dbReference>
<keyword evidence="1" id="KW-0560">Oxidoreductase</keyword>
<sequence>MPPERSAGPPCVVAVLRAVGDRHVAAIEAVDPRVRVVRVTDRTRWLEEAPETEIIMGFRPLRAGAVGSRHLRWVQALGAGVENLCQDVAGTDIRVTNNHVHGDAIAEHVFGFILTHTRRLWEARDRQAARRWVHDELRGAVLAGGTMGILGLGTIGVQVARRAAAFGMRVVGTVRRPRQIPGVERVYPPDEIDAVLREAAVLVIALPLTPATRGSVGARELAALPEGAFLVNIGRGGLVDEGALLAALRAGRLGGAGLDVFDTEPLPADSPLWAAPRLIITPHVAGDFPGYMDRIIPHFCQNLRRYLGGQPLLNMVDPILGY</sequence>
<reference evidence="4 5" key="1">
    <citation type="journal article" date="2019" name="Nat. Microbiol.">
        <title>Mediterranean grassland soil C-N compound turnover is dependent on rainfall and depth, and is mediated by genomically divergent microorganisms.</title>
        <authorList>
            <person name="Diamond S."/>
            <person name="Andeer P.F."/>
            <person name="Li Z."/>
            <person name="Crits-Christoph A."/>
            <person name="Burstein D."/>
            <person name="Anantharaman K."/>
            <person name="Lane K.R."/>
            <person name="Thomas B.C."/>
            <person name="Pan C."/>
            <person name="Northen T.R."/>
            <person name="Banfield J.F."/>
        </authorList>
    </citation>
    <scope>NUCLEOTIDE SEQUENCE [LARGE SCALE GENOMIC DNA]</scope>
    <source>
        <strain evidence="4">NP_6</strain>
    </source>
</reference>
<name>A0A537JD90_9BACT</name>
<dbReference type="InterPro" id="IPR029753">
    <property type="entry name" value="D-isomer_DH_CS"/>
</dbReference>
<dbReference type="InterPro" id="IPR006140">
    <property type="entry name" value="D-isomer_DH_NAD-bd"/>
</dbReference>
<feature type="domain" description="D-isomer specific 2-hydroxyacid dehydrogenase NAD-binding" evidence="3">
    <location>
        <begin position="111"/>
        <end position="285"/>
    </location>
</feature>
<dbReference type="PANTHER" id="PTHR43333">
    <property type="entry name" value="2-HACID_DH_C DOMAIN-CONTAINING PROTEIN"/>
    <property type="match status" value="1"/>
</dbReference>
<keyword evidence="2" id="KW-0520">NAD</keyword>
<dbReference type="SUPFAM" id="SSF52283">
    <property type="entry name" value="Formate/glycerate dehydrogenase catalytic domain-like"/>
    <property type="match status" value="1"/>
</dbReference>
<evidence type="ECO:0000259" key="3">
    <source>
        <dbReference type="Pfam" id="PF02826"/>
    </source>
</evidence>
<proteinExistence type="predicted"/>
<organism evidence="4 5">
    <name type="scientific">Candidatus Segetimicrobium genomatis</name>
    <dbReference type="NCBI Taxonomy" id="2569760"/>
    <lineage>
        <taxon>Bacteria</taxon>
        <taxon>Bacillati</taxon>
        <taxon>Candidatus Sysuimicrobiota</taxon>
        <taxon>Candidatus Sysuimicrobiia</taxon>
        <taxon>Candidatus Sysuimicrobiales</taxon>
        <taxon>Candidatus Segetimicrobiaceae</taxon>
        <taxon>Candidatus Segetimicrobium</taxon>
    </lineage>
</organism>
<evidence type="ECO:0000256" key="1">
    <source>
        <dbReference type="ARBA" id="ARBA00023002"/>
    </source>
</evidence>
<dbReference type="CDD" id="cd05300">
    <property type="entry name" value="2-Hacid_dh_1"/>
    <property type="match status" value="1"/>
</dbReference>
<evidence type="ECO:0000313" key="4">
    <source>
        <dbReference type="EMBL" id="TMI81495.1"/>
    </source>
</evidence>
<dbReference type="SUPFAM" id="SSF51735">
    <property type="entry name" value="NAD(P)-binding Rossmann-fold domains"/>
    <property type="match status" value="1"/>
</dbReference>
<dbReference type="AlphaFoldDB" id="A0A537JD90"/>
<evidence type="ECO:0000256" key="2">
    <source>
        <dbReference type="ARBA" id="ARBA00023027"/>
    </source>
</evidence>
<dbReference type="EMBL" id="VBAN01000206">
    <property type="protein sequence ID" value="TMI81495.1"/>
    <property type="molecule type" value="Genomic_DNA"/>
</dbReference>
<gene>
    <name evidence="4" type="ORF">E6H03_06935</name>
</gene>
<dbReference type="PANTHER" id="PTHR43333:SF1">
    <property type="entry name" value="D-ISOMER SPECIFIC 2-HYDROXYACID DEHYDROGENASE NAD-BINDING DOMAIN-CONTAINING PROTEIN"/>
    <property type="match status" value="1"/>
</dbReference>
<dbReference type="Proteomes" id="UP000318093">
    <property type="component" value="Unassembled WGS sequence"/>
</dbReference>
<dbReference type="GO" id="GO:0051287">
    <property type="term" value="F:NAD binding"/>
    <property type="evidence" value="ECO:0007669"/>
    <property type="project" value="InterPro"/>
</dbReference>
<evidence type="ECO:0000313" key="5">
    <source>
        <dbReference type="Proteomes" id="UP000318093"/>
    </source>
</evidence>